<dbReference type="InterPro" id="IPR037185">
    <property type="entry name" value="EmrE-like"/>
</dbReference>
<reference evidence="3 4" key="1">
    <citation type="submission" date="2021-05" db="EMBL/GenBank/DDBJ databases">
        <title>Complete Genome Sequence of Stenotrophomonas pavanii strain Y.</title>
        <authorList>
            <person name="Dohra H."/>
            <person name="Mohad Din A.R.J."/>
            <person name="Suzuki K."/>
            <person name="Fatma A."/>
            <person name="Honjyo M."/>
            <person name="Nishimura T."/>
            <person name="Moriuch R."/>
            <person name="Masuda K."/>
            <person name="Minoura A."/>
            <person name="Tashiro Y."/>
            <person name="Futamata H."/>
        </authorList>
    </citation>
    <scope>NUCLEOTIDE SEQUENCE [LARGE SCALE GENOMIC DNA]</scope>
    <source>
        <strain evidence="4">Y</strain>
    </source>
</reference>
<dbReference type="RefSeq" id="WP_206149946.1">
    <property type="nucleotide sequence ID" value="NZ_AP024684.1"/>
</dbReference>
<gene>
    <name evidence="3" type="ORF">STNY_R23450</name>
</gene>
<feature type="transmembrane region" description="Helical" evidence="1">
    <location>
        <begin position="142"/>
        <end position="160"/>
    </location>
</feature>
<dbReference type="PANTHER" id="PTHR22911">
    <property type="entry name" value="ACYL-MALONYL CONDENSING ENZYME-RELATED"/>
    <property type="match status" value="1"/>
</dbReference>
<dbReference type="Pfam" id="PF00892">
    <property type="entry name" value="EamA"/>
    <property type="match status" value="1"/>
</dbReference>
<feature type="transmembrane region" description="Helical" evidence="1">
    <location>
        <begin position="25"/>
        <end position="47"/>
    </location>
</feature>
<keyword evidence="1" id="KW-0812">Transmembrane</keyword>
<feature type="transmembrane region" description="Helical" evidence="1">
    <location>
        <begin position="54"/>
        <end position="75"/>
    </location>
</feature>
<dbReference type="EMBL" id="AP024684">
    <property type="protein sequence ID" value="BCX44146.1"/>
    <property type="molecule type" value="Genomic_DNA"/>
</dbReference>
<keyword evidence="1" id="KW-0472">Membrane</keyword>
<accession>A0ABM7R3Q7</accession>
<dbReference type="Gene3D" id="1.10.3730.20">
    <property type="match status" value="1"/>
</dbReference>
<dbReference type="PANTHER" id="PTHR22911:SF137">
    <property type="entry name" value="SOLUTE CARRIER FAMILY 35 MEMBER G2-RELATED"/>
    <property type="match status" value="1"/>
</dbReference>
<dbReference type="SUPFAM" id="SSF103481">
    <property type="entry name" value="Multidrug resistance efflux transporter EmrE"/>
    <property type="match status" value="1"/>
</dbReference>
<dbReference type="Proteomes" id="UP000825066">
    <property type="component" value="Chromosome"/>
</dbReference>
<evidence type="ECO:0000259" key="2">
    <source>
        <dbReference type="Pfam" id="PF00892"/>
    </source>
</evidence>
<organism evidence="3 4">
    <name type="scientific">Stenotrophomonas pavanii</name>
    <dbReference type="NCBI Taxonomy" id="487698"/>
    <lineage>
        <taxon>Bacteria</taxon>
        <taxon>Pseudomonadati</taxon>
        <taxon>Pseudomonadota</taxon>
        <taxon>Gammaproteobacteria</taxon>
        <taxon>Lysobacterales</taxon>
        <taxon>Lysobacteraceae</taxon>
        <taxon>Stenotrophomonas</taxon>
    </lineage>
</organism>
<evidence type="ECO:0000313" key="4">
    <source>
        <dbReference type="Proteomes" id="UP000825066"/>
    </source>
</evidence>
<proteinExistence type="predicted"/>
<sequence>MAGWSSVGTPAEQASEGFVQNLPQWLLWAGLSAVFAALTALFAKVGVKGVDSDLAMAIRTLVVAAVILPLVVLTGKWSNPLLLPGRTQLFLVLSALATGASWLFYFRALQSGELAKVAVVDKFSVVLVIVLAYLLLGERPSLREWSGIGLVVAGVIVLATKK</sequence>
<feature type="transmembrane region" description="Helical" evidence="1">
    <location>
        <begin position="87"/>
        <end position="105"/>
    </location>
</feature>
<dbReference type="InterPro" id="IPR000620">
    <property type="entry name" value="EamA_dom"/>
</dbReference>
<evidence type="ECO:0000256" key="1">
    <source>
        <dbReference type="SAM" id="Phobius"/>
    </source>
</evidence>
<keyword evidence="1" id="KW-1133">Transmembrane helix</keyword>
<feature type="transmembrane region" description="Helical" evidence="1">
    <location>
        <begin position="117"/>
        <end position="136"/>
    </location>
</feature>
<evidence type="ECO:0000313" key="3">
    <source>
        <dbReference type="EMBL" id="BCX44146.1"/>
    </source>
</evidence>
<feature type="domain" description="EamA" evidence="2">
    <location>
        <begin position="25"/>
        <end position="159"/>
    </location>
</feature>
<keyword evidence="4" id="KW-1185">Reference proteome</keyword>
<protein>
    <submittedName>
        <fullName evidence="3">EamA family transporter</fullName>
    </submittedName>
</protein>
<name>A0ABM7R3Q7_9GAMM</name>